<dbReference type="GO" id="GO:0016829">
    <property type="term" value="F:lyase activity"/>
    <property type="evidence" value="ECO:0007669"/>
    <property type="project" value="UniProtKB-KW"/>
</dbReference>
<comment type="caution">
    <text evidence="4">The sequence shown here is derived from an EMBL/GenBank/DDBJ whole genome shotgun (WGS) entry which is preliminary data.</text>
</comment>
<dbReference type="GO" id="GO:0046872">
    <property type="term" value="F:metal ion binding"/>
    <property type="evidence" value="ECO:0007669"/>
    <property type="project" value="UniProtKB-KW"/>
</dbReference>
<feature type="region of interest" description="Disordered" evidence="3">
    <location>
        <begin position="228"/>
        <end position="251"/>
    </location>
</feature>
<dbReference type="PANTHER" id="PTHR33542:SF5">
    <property type="entry name" value="FERROCHELATASE CHE1"/>
    <property type="match status" value="1"/>
</dbReference>
<dbReference type="PANTHER" id="PTHR33542">
    <property type="entry name" value="SIROHYDROCHLORIN FERROCHELATASE, CHLOROPLASTIC"/>
    <property type="match status" value="1"/>
</dbReference>
<gene>
    <name evidence="4" type="ORF">E0H92_22895</name>
</gene>
<evidence type="ECO:0000313" key="5">
    <source>
        <dbReference type="Proteomes" id="UP000294225"/>
    </source>
</evidence>
<name>A0A4R0IVJ3_9ACTN</name>
<dbReference type="Proteomes" id="UP000294225">
    <property type="component" value="Unassembled WGS sequence"/>
</dbReference>
<evidence type="ECO:0000313" key="4">
    <source>
        <dbReference type="EMBL" id="TCC35586.1"/>
    </source>
</evidence>
<evidence type="ECO:0000256" key="1">
    <source>
        <dbReference type="ARBA" id="ARBA00022723"/>
    </source>
</evidence>
<sequence length="251" mass="26793">MTDLVAVAHGTADPRGIRVVHDLVREMARQRPDLPTSLGFVDLLTPALPALVRRITTDASDAVVVPLLLSSGYHVYVDVAAEAQRYPGRVHAAAALGPDPVLVEILADRLGDLSRVDTVVLAAAGSSDPRALADCETTAKLLSDRVDRPVQVAYISGTGARLPTVLSRTPGRVAVATYLLAPGFFHNLIRRHASPHPVTKPLAPDPRLATLALHRYEEALVARVVDSGWDSPPRSTTRRAGARGARCLRTA</sequence>
<organism evidence="4 5">
    <name type="scientific">Kribbella speibonae</name>
    <dbReference type="NCBI Taxonomy" id="1572660"/>
    <lineage>
        <taxon>Bacteria</taxon>
        <taxon>Bacillati</taxon>
        <taxon>Actinomycetota</taxon>
        <taxon>Actinomycetes</taxon>
        <taxon>Propionibacteriales</taxon>
        <taxon>Kribbellaceae</taxon>
        <taxon>Kribbella</taxon>
    </lineage>
</organism>
<evidence type="ECO:0000256" key="2">
    <source>
        <dbReference type="ARBA" id="ARBA00023239"/>
    </source>
</evidence>
<dbReference type="EMBL" id="SJKC01000003">
    <property type="protein sequence ID" value="TCC35586.1"/>
    <property type="molecule type" value="Genomic_DNA"/>
</dbReference>
<dbReference type="RefSeq" id="WP_131497665.1">
    <property type="nucleotide sequence ID" value="NZ_SJKC01000003.1"/>
</dbReference>
<evidence type="ECO:0000256" key="3">
    <source>
        <dbReference type="SAM" id="MobiDB-lite"/>
    </source>
</evidence>
<dbReference type="SUPFAM" id="SSF53800">
    <property type="entry name" value="Chelatase"/>
    <property type="match status" value="1"/>
</dbReference>
<accession>A0A4R0IVJ3</accession>
<proteinExistence type="predicted"/>
<reference evidence="4 5" key="1">
    <citation type="submission" date="2019-02" db="EMBL/GenBank/DDBJ databases">
        <title>Kribbella capetownensis sp. nov. and Kribbella speibonae sp. nov., isolated from soil.</title>
        <authorList>
            <person name="Curtis S.M."/>
            <person name="Norton I."/>
            <person name="Everest G.J."/>
            <person name="Meyers P.R."/>
        </authorList>
    </citation>
    <scope>NUCLEOTIDE SEQUENCE [LARGE SCALE GENOMIC DNA]</scope>
    <source>
        <strain evidence="4 5">YM55</strain>
    </source>
</reference>
<feature type="compositionally biased region" description="Low complexity" evidence="3">
    <location>
        <begin position="242"/>
        <end position="251"/>
    </location>
</feature>
<dbReference type="AlphaFoldDB" id="A0A4R0IVJ3"/>
<dbReference type="Gene3D" id="3.40.50.1400">
    <property type="match status" value="2"/>
</dbReference>
<keyword evidence="1" id="KW-0479">Metal-binding</keyword>
<dbReference type="Pfam" id="PF01903">
    <property type="entry name" value="CbiX"/>
    <property type="match status" value="2"/>
</dbReference>
<keyword evidence="2" id="KW-0456">Lyase</keyword>
<dbReference type="CDD" id="cd03416">
    <property type="entry name" value="CbiX_SirB_N"/>
    <property type="match status" value="1"/>
</dbReference>
<dbReference type="InterPro" id="IPR002762">
    <property type="entry name" value="CbiX-like"/>
</dbReference>
<dbReference type="InterPro" id="IPR050963">
    <property type="entry name" value="Sirohydro_Cobaltochel/CbiX"/>
</dbReference>
<protein>
    <submittedName>
        <fullName evidence="4">Sirohydrochlorin chelatase</fullName>
    </submittedName>
</protein>